<reference evidence="1" key="1">
    <citation type="submission" date="2024-11" db="EMBL/GenBank/DDBJ databases">
        <title>Description of Massilia orientalis sp. nov., isolated from rhizosphere soil of Ageratina adenophora.</title>
        <authorList>
            <person name="Wang Y."/>
        </authorList>
    </citation>
    <scope>NUCLEOTIDE SEQUENCE</scope>
    <source>
        <strain evidence="1">YIM B02787</strain>
    </source>
</reference>
<evidence type="ECO:0000313" key="2">
    <source>
        <dbReference type="Proteomes" id="UP001168096"/>
    </source>
</evidence>
<evidence type="ECO:0000313" key="1">
    <source>
        <dbReference type="EMBL" id="MFJ1467731.1"/>
    </source>
</evidence>
<dbReference type="EMBL" id="JASNRB020000004">
    <property type="protein sequence ID" value="MFJ1467731.1"/>
    <property type="molecule type" value="Genomic_DNA"/>
</dbReference>
<protein>
    <submittedName>
        <fullName evidence="1">Uncharacterized protein</fullName>
    </submittedName>
</protein>
<dbReference type="Proteomes" id="UP001168096">
    <property type="component" value="Unassembled WGS sequence"/>
</dbReference>
<gene>
    <name evidence="1" type="ORF">QPK29_008420</name>
</gene>
<accession>A0ACC7MD39</accession>
<comment type="caution">
    <text evidence="1">The sequence shown here is derived from an EMBL/GenBank/DDBJ whole genome shotgun (WGS) entry which is preliminary data.</text>
</comment>
<keyword evidence="2" id="KW-1185">Reference proteome</keyword>
<proteinExistence type="predicted"/>
<organism evidence="1 2">
    <name type="scientific">Massilia orientalis</name>
    <dbReference type="NCBI Taxonomy" id="3050128"/>
    <lineage>
        <taxon>Bacteria</taxon>
        <taxon>Pseudomonadati</taxon>
        <taxon>Pseudomonadota</taxon>
        <taxon>Betaproteobacteria</taxon>
        <taxon>Burkholderiales</taxon>
        <taxon>Oxalobacteraceae</taxon>
        <taxon>Telluria group</taxon>
        <taxon>Massilia</taxon>
    </lineage>
</organism>
<sequence length="80" mass="8962">MARNIDDLRELLFDTIQGVKDGKVEIERAKVISELSQVVVNSARAEVEYTKLTGYKGTFLEKPAELPKGIIAVHQHRLQG</sequence>
<name>A0ACC7MD39_9BURK</name>